<evidence type="ECO:0000256" key="8">
    <source>
        <dbReference type="ARBA" id="ARBA00022840"/>
    </source>
</evidence>
<feature type="active site" description="Proton acceptor" evidence="12">
    <location>
        <position position="339"/>
    </location>
</feature>
<dbReference type="OMA" id="HIVIHAT"/>
<keyword evidence="15" id="KW-1185">Reference proteome</keyword>
<gene>
    <name evidence="12" type="primary">PFK</name>
    <name evidence="14" type="ORF">KP509_13G081700</name>
</gene>
<dbReference type="GO" id="GO:0006002">
    <property type="term" value="P:fructose 6-phosphate metabolic process"/>
    <property type="evidence" value="ECO:0007669"/>
    <property type="project" value="InterPro"/>
</dbReference>
<dbReference type="AlphaFoldDB" id="A0A8T2TMX7"/>
<dbReference type="PRINTS" id="PR00476">
    <property type="entry name" value="PHFRCTKINASE"/>
</dbReference>
<feature type="binding site" evidence="12">
    <location>
        <begin position="382"/>
        <end position="384"/>
    </location>
    <ligand>
        <name>substrate</name>
    </ligand>
</feature>
<dbReference type="GO" id="GO:0005524">
    <property type="term" value="F:ATP binding"/>
    <property type="evidence" value="ECO:0007669"/>
    <property type="project" value="UniProtKB-KW"/>
</dbReference>
<evidence type="ECO:0000256" key="3">
    <source>
        <dbReference type="ARBA" id="ARBA00022533"/>
    </source>
</evidence>
<evidence type="ECO:0000256" key="6">
    <source>
        <dbReference type="ARBA" id="ARBA00022741"/>
    </source>
</evidence>
<dbReference type="FunFam" id="3.40.50.450:FF:000002">
    <property type="entry name" value="ATP-dependent 6-phosphofructokinase"/>
    <property type="match status" value="1"/>
</dbReference>
<dbReference type="SUPFAM" id="SSF53784">
    <property type="entry name" value="Phosphofructokinase"/>
    <property type="match status" value="1"/>
</dbReference>
<evidence type="ECO:0000256" key="5">
    <source>
        <dbReference type="ARBA" id="ARBA00022723"/>
    </source>
</evidence>
<dbReference type="InterPro" id="IPR035966">
    <property type="entry name" value="PKF_sf"/>
</dbReference>
<keyword evidence="6 12" id="KW-0547">Nucleotide-binding</keyword>
<dbReference type="GO" id="GO:0005737">
    <property type="term" value="C:cytoplasm"/>
    <property type="evidence" value="ECO:0007669"/>
    <property type="project" value="UniProtKB-SubCell"/>
</dbReference>
<comment type="caution">
    <text evidence="14">The sequence shown here is derived from an EMBL/GenBank/DDBJ whole genome shotgun (WGS) entry which is preliminary data.</text>
</comment>
<dbReference type="HAMAP" id="MF_01981">
    <property type="entry name" value="Phosphofructokinase_II_X"/>
    <property type="match status" value="1"/>
</dbReference>
<keyword evidence="8 12" id="KW-0067">ATP-binding</keyword>
<keyword evidence="10 12" id="KW-0324">Glycolysis</keyword>
<organism evidence="14 15">
    <name type="scientific">Ceratopteris richardii</name>
    <name type="common">Triangle waterfern</name>
    <dbReference type="NCBI Taxonomy" id="49495"/>
    <lineage>
        <taxon>Eukaryota</taxon>
        <taxon>Viridiplantae</taxon>
        <taxon>Streptophyta</taxon>
        <taxon>Embryophyta</taxon>
        <taxon>Tracheophyta</taxon>
        <taxon>Polypodiopsida</taxon>
        <taxon>Polypodiidae</taxon>
        <taxon>Polypodiales</taxon>
        <taxon>Pteridineae</taxon>
        <taxon>Pteridaceae</taxon>
        <taxon>Parkerioideae</taxon>
        <taxon>Ceratopteris</taxon>
    </lineage>
</organism>
<comment type="activity regulation">
    <text evidence="12">Allosterically activated by AMP.</text>
</comment>
<feature type="binding site" evidence="12">
    <location>
        <position position="438"/>
    </location>
    <ligand>
        <name>substrate</name>
    </ligand>
</feature>
<protein>
    <recommendedName>
        <fullName evidence="12">ATP-dependent 6-phosphofructokinase</fullName>
        <shortName evidence="12">ATP-PFK</shortName>
        <shortName evidence="12">Phosphofructokinase</shortName>
        <ecNumber evidence="12">2.7.1.11</ecNumber>
    </recommendedName>
    <alternativeName>
        <fullName evidence="12">Phosphohexokinase</fullName>
    </alternativeName>
</protein>
<feature type="binding site" evidence="12">
    <location>
        <begin position="337"/>
        <end position="339"/>
    </location>
    <ligand>
        <name>substrate</name>
    </ligand>
</feature>
<comment type="pathway">
    <text evidence="12">Carbohydrate degradation; glycolysis; D-glyceraldehyde 3-phosphate and glycerone phosphate from D-glucose: step 3/4.</text>
</comment>
<keyword evidence="5 12" id="KW-0479">Metal-binding</keyword>
<comment type="subcellular location">
    <subcellularLocation>
        <location evidence="12">Cytoplasm</location>
    </subcellularLocation>
</comment>
<evidence type="ECO:0000256" key="10">
    <source>
        <dbReference type="ARBA" id="ARBA00023152"/>
    </source>
</evidence>
<evidence type="ECO:0000313" key="15">
    <source>
        <dbReference type="Proteomes" id="UP000825935"/>
    </source>
</evidence>
<dbReference type="InterPro" id="IPR000023">
    <property type="entry name" value="Phosphofructokinase_dom"/>
</dbReference>
<evidence type="ECO:0000256" key="11">
    <source>
        <dbReference type="ARBA" id="ARBA00048070"/>
    </source>
</evidence>
<evidence type="ECO:0000256" key="9">
    <source>
        <dbReference type="ARBA" id="ARBA00022842"/>
    </source>
</evidence>
<dbReference type="GO" id="GO:0003872">
    <property type="term" value="F:6-phosphofructokinase activity"/>
    <property type="evidence" value="ECO:0007669"/>
    <property type="project" value="UniProtKB-UniRule"/>
</dbReference>
<dbReference type="InterPro" id="IPR050929">
    <property type="entry name" value="PFKA"/>
</dbReference>
<dbReference type="InterPro" id="IPR022953">
    <property type="entry name" value="ATP_PFK"/>
</dbReference>
<dbReference type="NCBIfam" id="NF005301">
    <property type="entry name" value="PRK06830.1"/>
    <property type="match status" value="1"/>
</dbReference>
<name>A0A8T2TMX7_CERRI</name>
<feature type="binding site" evidence="12">
    <location>
        <begin position="495"/>
        <end position="498"/>
    </location>
    <ligand>
        <name>substrate</name>
    </ligand>
</feature>
<evidence type="ECO:0000256" key="2">
    <source>
        <dbReference type="ARBA" id="ARBA00002659"/>
    </source>
</evidence>
<dbReference type="Gene3D" id="3.40.50.450">
    <property type="match status" value="1"/>
</dbReference>
<proteinExistence type="inferred from homology"/>
<dbReference type="EMBL" id="CM035418">
    <property type="protein sequence ID" value="KAH7421929.1"/>
    <property type="molecule type" value="Genomic_DNA"/>
</dbReference>
<feature type="binding site" evidence="12">
    <location>
        <begin position="308"/>
        <end position="311"/>
    </location>
    <ligand>
        <name>ATP</name>
        <dbReference type="ChEBI" id="CHEBI:30616"/>
    </ligand>
</feature>
<feature type="binding site" evidence="12">
    <location>
        <position position="220"/>
    </location>
    <ligand>
        <name>ATP</name>
        <dbReference type="ChEBI" id="CHEBI:30616"/>
    </ligand>
</feature>
<comment type="catalytic activity">
    <reaction evidence="11 12">
        <text>beta-D-fructose 6-phosphate + ATP = beta-D-fructose 1,6-bisphosphate + ADP + H(+)</text>
        <dbReference type="Rhea" id="RHEA:16109"/>
        <dbReference type="ChEBI" id="CHEBI:15378"/>
        <dbReference type="ChEBI" id="CHEBI:30616"/>
        <dbReference type="ChEBI" id="CHEBI:32966"/>
        <dbReference type="ChEBI" id="CHEBI:57634"/>
        <dbReference type="ChEBI" id="CHEBI:456216"/>
        <dbReference type="EC" id="2.7.1.11"/>
    </reaction>
</comment>
<feature type="domain" description="Phosphofructokinase" evidence="13">
    <location>
        <begin position="213"/>
        <end position="519"/>
    </location>
</feature>
<sequence>MAASSAITGFSSSTIKDTESSCVRRRCTAGRSHQLMTHQATPRICFSGHLRECISMQSLSNHRLHPIGSVTCLSASDSPSTTQTNTSEVRTGSGLACIPLSAPHGPAGTKYHEPSMGSSDQMDEALGVPLPSQQAVLSVPRLRDYIDSLPQHVNPLFHSRYFHPTRKFWISETDMVAQNIAVDIVDPSSHKQTFFHRAGPRYHVRFTAEEVKAAIVTCGGLCPGLNSVIREIVHALWFQYGVRSIYGIQGGYRGFYSAELVRLDPRLVDHWHNCGGTKLGTSRGGFDLEKIVNAIQQQGLNQVYVIGGDGTMRGAVAIYEEIRKRKLKVSVVGLPKTVDNDVGIIDRSFGFLTAVEKAREAVNAAHVEAESTPNGVGLVKLMGRNAGHIALHATLGSRDVDCCLIPEVPFFTEGSGGLFEFVEQRLAENGHCVLVVAEGAGQDLIESSSGPKERDMSGNPALQDIGLWLSKSLKEWWKNTHPKELFALKYIDPTYMIRAVASNATDTAYCTLLAHSALHGAMAGYTGFVAGPINGRFCYIPLEEVARTQQLVDLNDHTWAWVKSVNNQPDFASGEENG</sequence>
<reference evidence="14" key="1">
    <citation type="submission" date="2021-08" db="EMBL/GenBank/DDBJ databases">
        <title>WGS assembly of Ceratopteris richardii.</title>
        <authorList>
            <person name="Marchant D.B."/>
            <person name="Chen G."/>
            <person name="Jenkins J."/>
            <person name="Shu S."/>
            <person name="Leebens-Mack J."/>
            <person name="Grimwood J."/>
            <person name="Schmutz J."/>
            <person name="Soltis P."/>
            <person name="Soltis D."/>
            <person name="Chen Z.-H."/>
        </authorList>
    </citation>
    <scope>NUCLEOTIDE SEQUENCE</scope>
    <source>
        <strain evidence="14">Whitten #5841</strain>
        <tissue evidence="14">Leaf</tissue>
    </source>
</reference>
<dbReference type="GO" id="GO:0046872">
    <property type="term" value="F:metal ion binding"/>
    <property type="evidence" value="ECO:0007669"/>
    <property type="project" value="UniProtKB-KW"/>
</dbReference>
<comment type="cofactor">
    <cofactor evidence="1 12">
        <name>Mg(2+)</name>
        <dbReference type="ChEBI" id="CHEBI:18420"/>
    </cofactor>
</comment>
<evidence type="ECO:0000256" key="12">
    <source>
        <dbReference type="HAMAP-Rule" id="MF_03186"/>
    </source>
</evidence>
<accession>A0A8T2TMX7</accession>
<dbReference type="EC" id="2.7.1.11" evidence="12"/>
<evidence type="ECO:0000256" key="4">
    <source>
        <dbReference type="ARBA" id="ARBA00022679"/>
    </source>
</evidence>
<comment type="function">
    <text evidence="2 12">Catalyzes the phosphorylation of D-fructose 6-phosphate to fructose 1,6-bisphosphate by ATP, the first committing step of glycolysis.</text>
</comment>
<dbReference type="OrthoDB" id="537915at2759"/>
<comment type="similarity">
    <text evidence="12">Belongs to the phosphofructokinase type A (PFKA) family. PPi-dependent PFK group II subfamily. Atypical ATP-dependent clade 'X' sub-subfamily.</text>
</comment>
<keyword evidence="12" id="KW-0963">Cytoplasm</keyword>
<comment type="subunit">
    <text evidence="12">Homotetramer.</text>
</comment>
<evidence type="ECO:0000256" key="7">
    <source>
        <dbReference type="ARBA" id="ARBA00022777"/>
    </source>
</evidence>
<keyword evidence="4 12" id="KW-0808">Transferase</keyword>
<feature type="site" description="Important for substrate specificity; cannot use PPi as phosphoryl donor" evidence="12">
    <location>
        <position position="310"/>
    </location>
</feature>
<dbReference type="Pfam" id="PF00365">
    <property type="entry name" value="PFK"/>
    <property type="match status" value="1"/>
</dbReference>
<keyword evidence="7 12" id="KW-0418">Kinase</keyword>
<evidence type="ECO:0000256" key="1">
    <source>
        <dbReference type="ARBA" id="ARBA00001946"/>
    </source>
</evidence>
<evidence type="ECO:0000259" key="13">
    <source>
        <dbReference type="Pfam" id="PF00365"/>
    </source>
</evidence>
<keyword evidence="9 12" id="KW-0460">Magnesium</keyword>
<feature type="binding site" evidence="12">
    <location>
        <position position="309"/>
    </location>
    <ligand>
        <name>Mg(2+)</name>
        <dbReference type="ChEBI" id="CHEBI:18420"/>
        <note>catalytic</note>
    </ligand>
</feature>
<dbReference type="PANTHER" id="PTHR45770">
    <property type="entry name" value="ATP-DEPENDENT 6-PHOSPHOFRUCTOKINASE 1"/>
    <property type="match status" value="1"/>
</dbReference>
<dbReference type="InterPro" id="IPR012004">
    <property type="entry name" value="PyroP-dep_PFK_TP0108"/>
</dbReference>
<keyword evidence="3 12" id="KW-0021">Allosteric enzyme</keyword>
<dbReference type="Proteomes" id="UP000825935">
    <property type="component" value="Chromosome 13"/>
</dbReference>
<evidence type="ECO:0000313" key="14">
    <source>
        <dbReference type="EMBL" id="KAH7421929.1"/>
    </source>
</evidence>
<feature type="binding site" evidence="12">
    <location>
        <begin position="283"/>
        <end position="284"/>
    </location>
    <ligand>
        <name>ATP</name>
        <dbReference type="ChEBI" id="CHEBI:30616"/>
    </ligand>
</feature>